<evidence type="ECO:0000256" key="1">
    <source>
        <dbReference type="ARBA" id="ARBA00004847"/>
    </source>
</evidence>
<feature type="region of interest" description="Disordered" evidence="6">
    <location>
        <begin position="54"/>
        <end position="73"/>
    </location>
</feature>
<keyword evidence="5" id="KW-0443">Lipid metabolism</keyword>
<dbReference type="SUPFAM" id="SSF49562">
    <property type="entry name" value="C2 domain (Calcium/lipid-binding domain, CaLB)"/>
    <property type="match status" value="1"/>
</dbReference>
<evidence type="ECO:0000256" key="3">
    <source>
        <dbReference type="ARBA" id="ARBA00013037"/>
    </source>
</evidence>
<dbReference type="InterPro" id="IPR035892">
    <property type="entry name" value="C2_domain_sf"/>
</dbReference>
<proteinExistence type="inferred from homology"/>
<organism evidence="8 9">
    <name type="scientific">Thraustotheca clavata</name>
    <dbReference type="NCBI Taxonomy" id="74557"/>
    <lineage>
        <taxon>Eukaryota</taxon>
        <taxon>Sar</taxon>
        <taxon>Stramenopiles</taxon>
        <taxon>Oomycota</taxon>
        <taxon>Saprolegniomycetes</taxon>
        <taxon>Saprolegniales</taxon>
        <taxon>Achlyaceae</taxon>
        <taxon>Thraustotheca</taxon>
    </lineage>
</organism>
<evidence type="ECO:0000256" key="4">
    <source>
        <dbReference type="ARBA" id="ARBA00022801"/>
    </source>
</evidence>
<evidence type="ECO:0000256" key="2">
    <source>
        <dbReference type="ARBA" id="ARBA00006306"/>
    </source>
</evidence>
<dbReference type="GO" id="GO:0016316">
    <property type="term" value="F:phosphatidylinositol-3,4-bisphosphate 4-phosphatase activity"/>
    <property type="evidence" value="ECO:0007669"/>
    <property type="project" value="UniProtKB-EC"/>
</dbReference>
<reference evidence="8 9" key="1">
    <citation type="journal article" date="2014" name="Genome Biol. Evol.">
        <title>The secreted proteins of Achlya hypogyna and Thraustotheca clavata identify the ancestral oomycete secretome and reveal gene acquisitions by horizontal gene transfer.</title>
        <authorList>
            <person name="Misner I."/>
            <person name="Blouin N."/>
            <person name="Leonard G."/>
            <person name="Richards T.A."/>
            <person name="Lane C.E."/>
        </authorList>
    </citation>
    <scope>NUCLEOTIDE SEQUENCE [LARGE SCALE GENOMIC DNA]</scope>
    <source>
        <strain evidence="8 9">ATCC 34112</strain>
    </source>
</reference>
<evidence type="ECO:0000256" key="6">
    <source>
        <dbReference type="SAM" id="MobiDB-lite"/>
    </source>
</evidence>
<protein>
    <recommendedName>
        <fullName evidence="3">phosphatidylinositol-3,4-bisphosphate 4-phosphatase</fullName>
        <ecNumber evidence="3">3.1.3.66</ecNumber>
    </recommendedName>
</protein>
<dbReference type="EC" id="3.1.3.66" evidence="3"/>
<evidence type="ECO:0000256" key="5">
    <source>
        <dbReference type="ARBA" id="ARBA00023098"/>
    </source>
</evidence>
<dbReference type="UniPathway" id="UPA00944"/>
<dbReference type="OrthoDB" id="159395at2759"/>
<dbReference type="InterPro" id="IPR000008">
    <property type="entry name" value="C2_dom"/>
</dbReference>
<sequence length="1031" mass="115066">MDETIPPPVPLNEEESMNEEAVAIEDDSSIDETSALGESKEEIADLNAEITTSVPSEPFVKPPLKRMTMSRGDSERPIRKELITMFVACTSLNLPSLPQTFFQSVFKKKKAESLIPEVRIEVEMRRPTDTLVVHYQATEPRRSKNPSFTIGFTIPIPLSTKTPKAIHGTYCLYFRVMQTDVGMEKVVAQAEVTCSMLMENFRQGSPVVHLPLEMAGSKEAILSLTFGRVFPVKHSVVPTQNMLLHMYSLNPEQDAKDIPSKKTLVATEEVLEVGYHTAVPPVFLHQAYKEIEAVHRLWKTRYNNARKKDLDFDTPEEALANGCDVYAIEVISGRGLKLPPNLPVVTPARTSRSSASGSNGADPSAITLNPFVMVKFREMAKGKRAIEVSEGKTNVEMNTSEPNWCANFVVDKPKSDKKESKSKNQCFEFYRPSPVSVDGHTNSALERILQFDVASECVSHFDGQIDIGQVLIPVKAILYEGSNDTYAINVTKWLPVLSSTGENRGEILIRIQLRRTTMPYVLESEDIPGVNGTLLKLADPVRERIWQSKLSSQDPLKPLNTAELRDQVASLEFSLKELSLWINYIQDHSSEWFRSSQDKTRREVQPLATNLHVAYFRLFKGMEPSRGTILQRDVEEAIVPGQDISAFLSRLDSTSLDDIAVLELQDMLEVDATYSTVTCGAPTAHGLGLSKTGLIEMEEALMQCDKGMERMKVEYALRKSVCLSQSLSVLVTTFMTQLELCLQRMVPQPDLIMEQWAAVGFLIGWESLVSTQGKELHMLSDAWIAIKSLERFAIRLVSGDALELHEREDGYVLDLPIPSVHFGSLPVSLQEGKLISITAVLFTQGINEMQTLANAVGAVGIELQSRINEKSLKALQKYQLNVTGSSRFMEKCASLKLDPLAALISSTEKKNTRILLEASDDVRRLNGGRVTFCKSGKDRTAMSVTLDQARILGGTWKQSTMLMKESTMDKEWLEIKPIANFMREYGVRIEVAKKNVGQARYSFNALQRKCLPKIYRPSAAAIQGSHDVDDS</sequence>
<dbReference type="EMBL" id="JNBS01005003">
    <property type="protein sequence ID" value="OQR81406.1"/>
    <property type="molecule type" value="Genomic_DNA"/>
</dbReference>
<dbReference type="InterPro" id="IPR039034">
    <property type="entry name" value="INPP4"/>
</dbReference>
<dbReference type="PANTHER" id="PTHR12187">
    <property type="entry name" value="AGAP000124-PA"/>
    <property type="match status" value="1"/>
</dbReference>
<evidence type="ECO:0000313" key="8">
    <source>
        <dbReference type="EMBL" id="OQR81406.1"/>
    </source>
</evidence>
<accession>A0A1V9Y6T0</accession>
<dbReference type="AlphaFoldDB" id="A0A1V9Y6T0"/>
<evidence type="ECO:0000313" key="9">
    <source>
        <dbReference type="Proteomes" id="UP000243217"/>
    </source>
</evidence>
<gene>
    <name evidence="8" type="ORF">THRCLA_11764</name>
</gene>
<dbReference type="Gene3D" id="2.60.40.150">
    <property type="entry name" value="C2 domain"/>
    <property type="match status" value="1"/>
</dbReference>
<dbReference type="SMART" id="SM00239">
    <property type="entry name" value="C2"/>
    <property type="match status" value="1"/>
</dbReference>
<comment type="similarity">
    <text evidence="2">Belongs to the inositol 3,4-bisphosphate 4-phosphatase family.</text>
</comment>
<comment type="caution">
    <text evidence="8">The sequence shown here is derived from an EMBL/GenBank/DDBJ whole genome shotgun (WGS) entry which is preliminary data.</text>
</comment>
<feature type="domain" description="C2" evidence="7">
    <location>
        <begin position="325"/>
        <end position="486"/>
    </location>
</feature>
<keyword evidence="4" id="KW-0378">Hydrolase</keyword>
<dbReference type="GO" id="GO:0005737">
    <property type="term" value="C:cytoplasm"/>
    <property type="evidence" value="ECO:0007669"/>
    <property type="project" value="TreeGrafter"/>
</dbReference>
<comment type="pathway">
    <text evidence="1">Signal transduction; phosphatidylinositol signaling pathway.</text>
</comment>
<keyword evidence="9" id="KW-1185">Reference proteome</keyword>
<dbReference type="PANTHER" id="PTHR12187:SF11">
    <property type="entry name" value="PHOSPHATIDYLINOSITOL-3,4-BISPHOSPHATE 4-PHOSPHATASE"/>
    <property type="match status" value="1"/>
</dbReference>
<evidence type="ECO:0000259" key="7">
    <source>
        <dbReference type="SMART" id="SM00239"/>
    </source>
</evidence>
<name>A0A1V9Y6T0_9STRA</name>
<dbReference type="Proteomes" id="UP000243217">
    <property type="component" value="Unassembled WGS sequence"/>
</dbReference>
<dbReference type="STRING" id="74557.A0A1V9Y6T0"/>